<proteinExistence type="predicted"/>
<accession>A0A8S9TZJ8</accession>
<dbReference type="EMBL" id="JAACNO010002622">
    <property type="protein sequence ID" value="KAF4132094.1"/>
    <property type="molecule type" value="Genomic_DNA"/>
</dbReference>
<dbReference type="Proteomes" id="UP000704712">
    <property type="component" value="Unassembled WGS sequence"/>
</dbReference>
<name>A0A8S9TZJ8_PHYIN</name>
<gene>
    <name evidence="2" type="ORF">GN958_ATG18716</name>
</gene>
<sequence>MWLSGDRVPRRQGFITVGSRRCDRRENNPIEEPMVAHPQYDMPPVILRRPIGRATGSSQITEAPEARRIEVIVGKVSGTQTARTYVPEDQIDKPTAADGEIATSRFEDVQTSPVSKLGAG</sequence>
<reference evidence="2" key="1">
    <citation type="submission" date="2020-03" db="EMBL/GenBank/DDBJ databases">
        <title>Hybrid Assembly of Korean Phytophthora infestans isolates.</title>
        <authorList>
            <person name="Prokchorchik M."/>
            <person name="Lee Y."/>
            <person name="Seo J."/>
            <person name="Cho J.-H."/>
            <person name="Park Y.-E."/>
            <person name="Jang D.-C."/>
            <person name="Im J.-S."/>
            <person name="Choi J.-G."/>
            <person name="Park H.-J."/>
            <person name="Lee G.-B."/>
            <person name="Lee Y.-G."/>
            <person name="Hong S.-Y."/>
            <person name="Cho K."/>
            <person name="Sohn K.H."/>
        </authorList>
    </citation>
    <scope>NUCLEOTIDE SEQUENCE</scope>
    <source>
        <strain evidence="2">KR_2_A2</strain>
    </source>
</reference>
<organism evidence="2 3">
    <name type="scientific">Phytophthora infestans</name>
    <name type="common">Potato late blight agent</name>
    <name type="synonym">Botrytis infestans</name>
    <dbReference type="NCBI Taxonomy" id="4787"/>
    <lineage>
        <taxon>Eukaryota</taxon>
        <taxon>Sar</taxon>
        <taxon>Stramenopiles</taxon>
        <taxon>Oomycota</taxon>
        <taxon>Peronosporomycetes</taxon>
        <taxon>Peronosporales</taxon>
        <taxon>Peronosporaceae</taxon>
        <taxon>Phytophthora</taxon>
    </lineage>
</organism>
<protein>
    <submittedName>
        <fullName evidence="2">Uncharacterized protein</fullName>
    </submittedName>
</protein>
<comment type="caution">
    <text evidence="2">The sequence shown here is derived from an EMBL/GenBank/DDBJ whole genome shotgun (WGS) entry which is preliminary data.</text>
</comment>
<evidence type="ECO:0000313" key="2">
    <source>
        <dbReference type="EMBL" id="KAF4132094.1"/>
    </source>
</evidence>
<evidence type="ECO:0000256" key="1">
    <source>
        <dbReference type="SAM" id="MobiDB-lite"/>
    </source>
</evidence>
<feature type="region of interest" description="Disordered" evidence="1">
    <location>
        <begin position="87"/>
        <end position="120"/>
    </location>
</feature>
<dbReference type="AlphaFoldDB" id="A0A8S9TZJ8"/>
<evidence type="ECO:0000313" key="3">
    <source>
        <dbReference type="Proteomes" id="UP000704712"/>
    </source>
</evidence>